<accession>A0A0E1W4K5</accession>
<organism evidence="1">
    <name type="scientific">Burkholderia pseudomallei 1710a</name>
    <dbReference type="NCBI Taxonomy" id="320371"/>
    <lineage>
        <taxon>Bacteria</taxon>
        <taxon>Pseudomonadati</taxon>
        <taxon>Pseudomonadota</taxon>
        <taxon>Betaproteobacteria</taxon>
        <taxon>Burkholderiales</taxon>
        <taxon>Burkholderiaceae</taxon>
        <taxon>Burkholderia</taxon>
        <taxon>pseudomallei group</taxon>
    </lineage>
</organism>
<proteinExistence type="predicted"/>
<dbReference type="AlphaFoldDB" id="A0A0E1W4K5"/>
<gene>
    <name evidence="1" type="ORF">BURPS1710A_3461</name>
</gene>
<protein>
    <submittedName>
        <fullName evidence="1">Uncharacterized protein</fullName>
    </submittedName>
</protein>
<dbReference type="Proteomes" id="UP000001812">
    <property type="component" value="Chromosome I"/>
</dbReference>
<evidence type="ECO:0000313" key="1">
    <source>
        <dbReference type="EMBL" id="EET08073.1"/>
    </source>
</evidence>
<sequence>MRPVVRSACTASARRARHLAISRRRAVRAARRKRAGEKEWAKKGA</sequence>
<dbReference type="EMBL" id="CM000832">
    <property type="protein sequence ID" value="EET08073.1"/>
    <property type="molecule type" value="Genomic_DNA"/>
</dbReference>
<name>A0A0E1W4K5_BURPE</name>
<dbReference type="HOGENOM" id="CLU_3197103_0_0_4"/>
<reference evidence="1" key="1">
    <citation type="submission" date="2009-05" db="EMBL/GenBank/DDBJ databases">
        <authorList>
            <person name="Harkins D.M."/>
            <person name="DeShazer D."/>
            <person name="Woods D.E."/>
            <person name="Brinkac L.M."/>
            <person name="Brown K.A."/>
            <person name="Hung G.C."/>
            <person name="Tuanyok A."/>
            <person name="Zhang B."/>
            <person name="Nierman W.C."/>
        </authorList>
    </citation>
    <scope>NUCLEOTIDE SEQUENCE [LARGE SCALE GENOMIC DNA]</scope>
    <source>
        <strain evidence="1">1710a</strain>
    </source>
</reference>